<dbReference type="Ensembl" id="ENSCSAVT00000005488.1">
    <property type="protein sequence ID" value="ENSCSAVP00000005416.1"/>
    <property type="gene ID" value="ENSCSAVG00000003240.1"/>
</dbReference>
<organism evidence="9 10">
    <name type="scientific">Ciona savignyi</name>
    <name type="common">Pacific transparent sea squirt</name>
    <dbReference type="NCBI Taxonomy" id="51511"/>
    <lineage>
        <taxon>Eukaryota</taxon>
        <taxon>Metazoa</taxon>
        <taxon>Chordata</taxon>
        <taxon>Tunicata</taxon>
        <taxon>Ascidiacea</taxon>
        <taxon>Phlebobranchia</taxon>
        <taxon>Cionidae</taxon>
        <taxon>Ciona</taxon>
    </lineage>
</organism>
<evidence type="ECO:0000256" key="6">
    <source>
        <dbReference type="ARBA" id="ARBA00025165"/>
    </source>
</evidence>
<dbReference type="AlphaFoldDB" id="H2YJB7"/>
<reference evidence="9" key="2">
    <citation type="submission" date="2025-08" db="UniProtKB">
        <authorList>
            <consortium name="Ensembl"/>
        </authorList>
    </citation>
    <scope>IDENTIFICATION</scope>
</reference>
<protein>
    <recommendedName>
        <fullName evidence="5">Dynein axonemal assembly factor 3</fullName>
    </recommendedName>
</protein>
<evidence type="ECO:0000259" key="8">
    <source>
        <dbReference type="Pfam" id="PF14740"/>
    </source>
</evidence>
<dbReference type="GO" id="GO:0044458">
    <property type="term" value="P:motile cilium assembly"/>
    <property type="evidence" value="ECO:0007669"/>
    <property type="project" value="TreeGrafter"/>
</dbReference>
<feature type="domain" description="DUF4470" evidence="7">
    <location>
        <begin position="1"/>
        <end position="109"/>
    </location>
</feature>
<evidence type="ECO:0000313" key="10">
    <source>
        <dbReference type="Proteomes" id="UP000007875"/>
    </source>
</evidence>
<keyword evidence="10" id="KW-1185">Reference proteome</keyword>
<evidence type="ECO:0000256" key="5">
    <source>
        <dbReference type="ARBA" id="ARBA00024431"/>
    </source>
</evidence>
<evidence type="ECO:0000256" key="2">
    <source>
        <dbReference type="ARBA" id="ARBA00022490"/>
    </source>
</evidence>
<dbReference type="PANTHER" id="PTHR22118:SF14">
    <property type="entry name" value="DYNEIN AXONEMAL ASSEMBLY FACTOR 3"/>
    <property type="match status" value="1"/>
</dbReference>
<evidence type="ECO:0000256" key="4">
    <source>
        <dbReference type="ARBA" id="ARBA00024190"/>
    </source>
</evidence>
<dbReference type="PANTHER" id="PTHR22118">
    <property type="entry name" value="DYNEIN ASSEMBLY FACTOR 3, AXONEMAL"/>
    <property type="match status" value="1"/>
</dbReference>
<dbReference type="Pfam" id="PF14737">
    <property type="entry name" value="DUF4470"/>
    <property type="match status" value="1"/>
</dbReference>
<evidence type="ECO:0000256" key="3">
    <source>
        <dbReference type="ARBA" id="ARBA00022794"/>
    </source>
</evidence>
<dbReference type="InterPro" id="IPR039304">
    <property type="entry name" value="DNAAF3"/>
</dbReference>
<proteinExistence type="inferred from homology"/>
<dbReference type="HOGENOM" id="CLU_071204_0_0_1"/>
<dbReference type="InterPro" id="IPR028235">
    <property type="entry name" value="DNAAF3_C"/>
</dbReference>
<sequence>MWGFSPALDLQKDLCDCECLSDAPKEEGEALEVVNILLIGCGDCRHILQTMARRKRHRKRKVHIYVVENNLELLGRHLLLLTLALEPSHRMGLQEKVELFAELYGNSMIRQQTVQYLQEKANLFIEMITDLDYFDERMPSIDLSQLKYKERDYLEGIFKFWREPNPRYFNISTVWDNRLRQYLGTRYDTRKGAFDWDLSMKLHDLGGKSHHEK</sequence>
<dbReference type="Pfam" id="PF14740">
    <property type="entry name" value="DUF4471"/>
    <property type="match status" value="1"/>
</dbReference>
<dbReference type="InterPro" id="IPR027974">
    <property type="entry name" value="DUF4470"/>
</dbReference>
<comment type="subcellular location">
    <subcellularLocation>
        <location evidence="4">Dynein axonemal particle</location>
    </subcellularLocation>
</comment>
<dbReference type="GO" id="GO:0070286">
    <property type="term" value="P:axonemal dynein complex assembly"/>
    <property type="evidence" value="ECO:0007669"/>
    <property type="project" value="InterPro"/>
</dbReference>
<keyword evidence="2" id="KW-0963">Cytoplasm</keyword>
<keyword evidence="3" id="KW-0970">Cilium biogenesis/degradation</keyword>
<dbReference type="Proteomes" id="UP000007875">
    <property type="component" value="Unassembled WGS sequence"/>
</dbReference>
<evidence type="ECO:0000259" key="7">
    <source>
        <dbReference type="Pfam" id="PF14737"/>
    </source>
</evidence>
<name>H2YJB7_CIOSA</name>
<accession>H2YJB7</accession>
<evidence type="ECO:0000256" key="1">
    <source>
        <dbReference type="ARBA" id="ARBA00010449"/>
    </source>
</evidence>
<feature type="domain" description="Dynein assembly factor 3 C-terminal" evidence="8">
    <location>
        <begin position="141"/>
        <end position="208"/>
    </location>
</feature>
<comment type="function">
    <text evidence="6">Required for the assembly of axonemal inner and outer dynein arms. Involved in preassembly of dyneins into complexes before their transport into cilia.</text>
</comment>
<evidence type="ECO:0000313" key="9">
    <source>
        <dbReference type="Ensembl" id="ENSCSAVP00000005416.1"/>
    </source>
</evidence>
<reference evidence="9" key="3">
    <citation type="submission" date="2025-09" db="UniProtKB">
        <authorList>
            <consortium name="Ensembl"/>
        </authorList>
    </citation>
    <scope>IDENTIFICATION</scope>
</reference>
<dbReference type="GeneTree" id="ENSGT00390000002069"/>
<dbReference type="GO" id="GO:0120293">
    <property type="term" value="C:dynein axonemal particle"/>
    <property type="evidence" value="ECO:0007669"/>
    <property type="project" value="UniProtKB-SubCell"/>
</dbReference>
<reference evidence="10" key="1">
    <citation type="submission" date="2003-08" db="EMBL/GenBank/DDBJ databases">
        <authorList>
            <person name="Birren B."/>
            <person name="Nusbaum C."/>
            <person name="Abebe A."/>
            <person name="Abouelleil A."/>
            <person name="Adekoya E."/>
            <person name="Ait-zahra M."/>
            <person name="Allen N."/>
            <person name="Allen T."/>
            <person name="An P."/>
            <person name="Anderson M."/>
            <person name="Anderson S."/>
            <person name="Arachchi H."/>
            <person name="Armbruster J."/>
            <person name="Bachantsang P."/>
            <person name="Baldwin J."/>
            <person name="Barry A."/>
            <person name="Bayul T."/>
            <person name="Blitshsteyn B."/>
            <person name="Bloom T."/>
            <person name="Blye J."/>
            <person name="Boguslavskiy L."/>
            <person name="Borowsky M."/>
            <person name="Boukhgalter B."/>
            <person name="Brunache A."/>
            <person name="Butler J."/>
            <person name="Calixte N."/>
            <person name="Calvo S."/>
            <person name="Camarata J."/>
            <person name="Campo K."/>
            <person name="Chang J."/>
            <person name="Cheshatsang Y."/>
            <person name="Citroen M."/>
            <person name="Collymore A."/>
            <person name="Considine T."/>
            <person name="Cook A."/>
            <person name="Cooke P."/>
            <person name="Corum B."/>
            <person name="Cuomo C."/>
            <person name="David R."/>
            <person name="Dawoe T."/>
            <person name="Degray S."/>
            <person name="Dodge S."/>
            <person name="Dooley K."/>
            <person name="Dorje P."/>
            <person name="Dorjee K."/>
            <person name="Dorris L."/>
            <person name="Duffey N."/>
            <person name="Dupes A."/>
            <person name="Elkins T."/>
            <person name="Engels R."/>
            <person name="Erickson J."/>
            <person name="Farina A."/>
            <person name="Faro S."/>
            <person name="Ferreira P."/>
            <person name="Fischer H."/>
            <person name="Fitzgerald M."/>
            <person name="Foley K."/>
            <person name="Gage D."/>
            <person name="Galagan J."/>
            <person name="Gearin G."/>
            <person name="Gnerre S."/>
            <person name="Gnirke A."/>
            <person name="Goyette A."/>
            <person name="Graham J."/>
            <person name="Grandbois E."/>
            <person name="Gyaltsen K."/>
            <person name="Hafez N."/>
            <person name="Hagopian D."/>
            <person name="Hagos B."/>
            <person name="Hall J."/>
            <person name="Hatcher B."/>
            <person name="Heller A."/>
            <person name="Higgins H."/>
            <person name="Honan T."/>
            <person name="Horn A."/>
            <person name="Houde N."/>
            <person name="Hughes L."/>
            <person name="Hulme W."/>
            <person name="Husby E."/>
            <person name="Iliev I."/>
            <person name="Jaffe D."/>
            <person name="Jones C."/>
            <person name="Kamal M."/>
            <person name="Kamat A."/>
            <person name="Kamvysselis M."/>
            <person name="Karlsson E."/>
            <person name="Kells C."/>
            <person name="Kieu A."/>
            <person name="Kisner P."/>
            <person name="Kodira C."/>
            <person name="Kulbokas E."/>
            <person name="Labutti K."/>
            <person name="Lama D."/>
            <person name="Landers T."/>
            <person name="Leger J."/>
            <person name="Levine S."/>
            <person name="Lewis D."/>
            <person name="Lewis T."/>
            <person name="Lindblad-toh K."/>
            <person name="Liu X."/>
            <person name="Lokyitsang T."/>
            <person name="Lokyitsang Y."/>
            <person name="Lucien O."/>
            <person name="Lui A."/>
            <person name="Ma L.J."/>
            <person name="Mabbitt R."/>
            <person name="Macdonald J."/>
            <person name="Maclean C."/>
            <person name="Major J."/>
            <person name="Manning J."/>
            <person name="Marabella R."/>
            <person name="Maru K."/>
            <person name="Matthews C."/>
            <person name="Mauceli E."/>
            <person name="Mccarthy M."/>
            <person name="Mcdonough S."/>
            <person name="Mcghee T."/>
            <person name="Meldrim J."/>
            <person name="Meneus L."/>
            <person name="Mesirov J."/>
            <person name="Mihalev A."/>
            <person name="Mihova T."/>
            <person name="Mikkelsen T."/>
            <person name="Mlenga V."/>
            <person name="Moru K."/>
            <person name="Mozes J."/>
            <person name="Mulrain L."/>
            <person name="Munson G."/>
            <person name="Naylor J."/>
            <person name="Newes C."/>
            <person name="Nguyen C."/>
            <person name="Nguyen N."/>
            <person name="Nguyen T."/>
            <person name="Nicol R."/>
            <person name="Nielsen C."/>
            <person name="Nizzari M."/>
            <person name="Norbu C."/>
            <person name="Norbu N."/>
            <person name="O'donnell P."/>
            <person name="Okoawo O."/>
            <person name="O'leary S."/>
            <person name="Omotosho B."/>
            <person name="O'neill K."/>
            <person name="Osman S."/>
            <person name="Parker S."/>
            <person name="Perrin D."/>
            <person name="Phunkhang P."/>
            <person name="Piqani B."/>
            <person name="Purcell S."/>
            <person name="Rachupka T."/>
            <person name="Ramasamy U."/>
            <person name="Rameau R."/>
            <person name="Ray V."/>
            <person name="Raymond C."/>
            <person name="Retta R."/>
            <person name="Richardson S."/>
            <person name="Rise C."/>
            <person name="Rodriguez J."/>
            <person name="Rogers J."/>
            <person name="Rogov P."/>
            <person name="Rutman M."/>
            <person name="Schupbach R."/>
            <person name="Seaman C."/>
            <person name="Settipalli S."/>
            <person name="Sharpe T."/>
            <person name="Sheridan J."/>
            <person name="Sherpa N."/>
            <person name="Shi J."/>
            <person name="Smirnov S."/>
            <person name="Smith C."/>
            <person name="Sougnez C."/>
            <person name="Spencer B."/>
            <person name="Stalker J."/>
            <person name="Stange-thomann N."/>
            <person name="Stavropoulos S."/>
            <person name="Stetson K."/>
            <person name="Stone C."/>
            <person name="Stone S."/>
            <person name="Stubbs M."/>
            <person name="Talamas J."/>
            <person name="Tchuinga P."/>
            <person name="Tenzing P."/>
            <person name="Tesfaye S."/>
            <person name="Theodore J."/>
            <person name="Thoulutsang Y."/>
            <person name="Topham K."/>
            <person name="Towey S."/>
            <person name="Tsamla T."/>
            <person name="Tsomo N."/>
            <person name="Vallee D."/>
            <person name="Vassiliev H."/>
            <person name="Venkataraman V."/>
            <person name="Vinson J."/>
            <person name="Vo A."/>
            <person name="Wade C."/>
            <person name="Wang S."/>
            <person name="Wangchuk T."/>
            <person name="Wangdi T."/>
            <person name="Whittaker C."/>
            <person name="Wilkinson J."/>
            <person name="Wu Y."/>
            <person name="Wyman D."/>
            <person name="Yadav S."/>
            <person name="Yang S."/>
            <person name="Yang X."/>
            <person name="Yeager S."/>
            <person name="Yee E."/>
            <person name="Young G."/>
            <person name="Zainoun J."/>
            <person name="Zembeck L."/>
            <person name="Zimmer A."/>
            <person name="Zody M."/>
            <person name="Lander E."/>
        </authorList>
    </citation>
    <scope>NUCLEOTIDE SEQUENCE [LARGE SCALE GENOMIC DNA]</scope>
</reference>
<comment type="similarity">
    <text evidence="1">Belongs to the DNAAF3 family.</text>
</comment>